<organism evidence="3 4">
    <name type="scientific">Chamaesiphon polymorphus CCALA 037</name>
    <dbReference type="NCBI Taxonomy" id="2107692"/>
    <lineage>
        <taxon>Bacteria</taxon>
        <taxon>Bacillati</taxon>
        <taxon>Cyanobacteriota</taxon>
        <taxon>Cyanophyceae</taxon>
        <taxon>Gomontiellales</taxon>
        <taxon>Chamaesiphonaceae</taxon>
        <taxon>Chamaesiphon</taxon>
    </lineage>
</organism>
<dbReference type="PANTHER" id="PTHR33740">
    <property type="entry name" value="GPI-ANCHORED ADHESIN-LIKE PROTEIN"/>
    <property type="match status" value="1"/>
</dbReference>
<comment type="caution">
    <text evidence="3">The sequence shown here is derived from an EMBL/GenBank/DDBJ whole genome shotgun (WGS) entry which is preliminary data.</text>
</comment>
<dbReference type="Proteomes" id="UP000238937">
    <property type="component" value="Unassembled WGS sequence"/>
</dbReference>
<evidence type="ECO:0000313" key="4">
    <source>
        <dbReference type="Proteomes" id="UP000238937"/>
    </source>
</evidence>
<feature type="compositionally biased region" description="Low complexity" evidence="1">
    <location>
        <begin position="182"/>
        <end position="209"/>
    </location>
</feature>
<accession>A0A2T1GBB4</accession>
<feature type="region of interest" description="Disordered" evidence="1">
    <location>
        <begin position="59"/>
        <end position="90"/>
    </location>
</feature>
<feature type="region of interest" description="Disordered" evidence="1">
    <location>
        <begin position="181"/>
        <end position="215"/>
    </location>
</feature>
<evidence type="ECO:0000313" key="3">
    <source>
        <dbReference type="EMBL" id="PSB54602.1"/>
    </source>
</evidence>
<sequence>MVSRSHPNWRPAQPRLALAQLGSGISHARKRLLLRCLTISLLFIASGCNAGTSFQNPFAPDPKLKEPLTVGPNPSPTPATSSPNALPADFPVYPQAKLQSTTQTPDLGTVTTWTTADPIDFVYKFYQQELTAKQWEIVTQPSDSNPILAAKQAQINVSIEPQTSSDKQQTGVTTYTISLRGATDAATTTPTPTPTATTPTSTTSPLPTTKPIAKLPTSTTDYVKDLTQIGVLTSAESAPNRIVTRREYARWLVAAHNRITGSKPTQQVKLATTDTNPAFQDVPSTNPDFPSIQGLAEAGLIPSPLSGDATSVLFRPDTPLTREQMILWKVPLDTRQPLPTASLDAVKQTWGFQDAGKIDPKAMRAVLADFQNGDRSNIRRAFGYTTLFQPKKTVTVGEVATTLWYFGANSEGLSARDAVQTEQ</sequence>
<feature type="compositionally biased region" description="Low complexity" evidence="1">
    <location>
        <begin position="78"/>
        <end position="88"/>
    </location>
</feature>
<protein>
    <recommendedName>
        <fullName evidence="2">SLH domain-containing protein</fullName>
    </recommendedName>
</protein>
<proteinExistence type="predicted"/>
<evidence type="ECO:0000259" key="2">
    <source>
        <dbReference type="PROSITE" id="PS51272"/>
    </source>
</evidence>
<name>A0A2T1GBB4_9CYAN</name>
<keyword evidence="4" id="KW-1185">Reference proteome</keyword>
<dbReference type="AlphaFoldDB" id="A0A2T1GBB4"/>
<dbReference type="PROSITE" id="PS51272">
    <property type="entry name" value="SLH"/>
    <property type="match status" value="1"/>
</dbReference>
<dbReference type="OrthoDB" id="452152at2"/>
<gene>
    <name evidence="3" type="ORF">C7B77_17650</name>
</gene>
<feature type="domain" description="SLH" evidence="2">
    <location>
        <begin position="275"/>
        <end position="343"/>
    </location>
</feature>
<reference evidence="3 4" key="1">
    <citation type="submission" date="2018-03" db="EMBL/GenBank/DDBJ databases">
        <title>The ancient ancestry and fast evolution of plastids.</title>
        <authorList>
            <person name="Moore K.R."/>
            <person name="Magnabosco C."/>
            <person name="Momper L."/>
            <person name="Gold D.A."/>
            <person name="Bosak T."/>
            <person name="Fournier G.P."/>
        </authorList>
    </citation>
    <scope>NUCLEOTIDE SEQUENCE [LARGE SCALE GENOMIC DNA]</scope>
    <source>
        <strain evidence="3 4">CCALA 037</strain>
    </source>
</reference>
<evidence type="ECO:0000256" key="1">
    <source>
        <dbReference type="SAM" id="MobiDB-lite"/>
    </source>
</evidence>
<dbReference type="InterPro" id="IPR001119">
    <property type="entry name" value="SLH_dom"/>
</dbReference>
<dbReference type="EMBL" id="PVWO01000247">
    <property type="protein sequence ID" value="PSB54602.1"/>
    <property type="molecule type" value="Genomic_DNA"/>
</dbReference>
<dbReference type="PANTHER" id="PTHR33740:SF3">
    <property type="entry name" value="GPI-ANCHORED ADHESIN-LIKE PROTEIN"/>
    <property type="match status" value="1"/>
</dbReference>